<evidence type="ECO:0000256" key="5">
    <source>
        <dbReference type="ARBA" id="ARBA00012765"/>
    </source>
</evidence>
<dbReference type="Pfam" id="PF02289">
    <property type="entry name" value="MCH"/>
    <property type="match status" value="1"/>
</dbReference>
<dbReference type="CDD" id="cd00545">
    <property type="entry name" value="MCH"/>
    <property type="match status" value="1"/>
</dbReference>
<evidence type="ECO:0000256" key="7">
    <source>
        <dbReference type="ARBA" id="ARBA00022490"/>
    </source>
</evidence>
<proteinExistence type="inferred from homology"/>
<evidence type="ECO:0000256" key="13">
    <source>
        <dbReference type="SAM" id="MobiDB-lite"/>
    </source>
</evidence>
<evidence type="ECO:0000256" key="4">
    <source>
        <dbReference type="ARBA" id="ARBA00006902"/>
    </source>
</evidence>
<comment type="caution">
    <text evidence="14">The sequence shown here is derived from an EMBL/GenBank/DDBJ whole genome shotgun (WGS) entry which is preliminary data.</text>
</comment>
<keyword evidence="8 12" id="KW-0554">One-carbon metabolism</keyword>
<protein>
    <recommendedName>
        <fullName evidence="6 12">Methenyltetrahydromethanopterin cyclohydrolase</fullName>
        <ecNumber evidence="5 12">3.5.4.27</ecNumber>
    </recommendedName>
    <alternativeName>
        <fullName evidence="10 12">Methenyl-H4MPT cyclohydrolase</fullName>
    </alternativeName>
</protein>
<feature type="compositionally biased region" description="Low complexity" evidence="13">
    <location>
        <begin position="1"/>
        <end position="23"/>
    </location>
</feature>
<dbReference type="Proteomes" id="UP001241747">
    <property type="component" value="Unassembled WGS sequence"/>
</dbReference>
<evidence type="ECO:0000256" key="12">
    <source>
        <dbReference type="HAMAP-Rule" id="MF_00486"/>
    </source>
</evidence>
<accession>A0ABU0LES4</accession>
<evidence type="ECO:0000256" key="8">
    <source>
        <dbReference type="ARBA" id="ARBA00022563"/>
    </source>
</evidence>
<evidence type="ECO:0000256" key="9">
    <source>
        <dbReference type="ARBA" id="ARBA00022801"/>
    </source>
</evidence>
<feature type="region of interest" description="Disordered" evidence="13">
    <location>
        <begin position="1"/>
        <end position="27"/>
    </location>
</feature>
<keyword evidence="9 12" id="KW-0378">Hydrolase</keyword>
<comment type="function">
    <text evidence="1 12">Catalyzes the hydrolysis of methenyl-H(4)MPT(+) to 5-formyl-H(4)MPT.</text>
</comment>
<dbReference type="SUPFAM" id="SSF56199">
    <property type="entry name" value="Methenyltetrahydromethanopterin cyclohydrolase"/>
    <property type="match status" value="1"/>
</dbReference>
<dbReference type="GO" id="GO:0018759">
    <property type="term" value="F:methenyltetrahydromethanopterin cyclohydrolase activity"/>
    <property type="evidence" value="ECO:0007669"/>
    <property type="project" value="UniProtKB-EC"/>
</dbReference>
<evidence type="ECO:0000313" key="14">
    <source>
        <dbReference type="EMBL" id="MDQ0505642.1"/>
    </source>
</evidence>
<evidence type="ECO:0000313" key="15">
    <source>
        <dbReference type="Proteomes" id="UP001241747"/>
    </source>
</evidence>
<name>A0ABU0LES4_XANAG</name>
<comment type="pathway">
    <text evidence="3 12">One-carbon metabolism; formaldehyde degradation; formate from formaldehyde (H(4)MPT route): step 3/5.</text>
</comment>
<evidence type="ECO:0000256" key="10">
    <source>
        <dbReference type="ARBA" id="ARBA00030468"/>
    </source>
</evidence>
<gene>
    <name evidence="12" type="primary">mch</name>
    <name evidence="14" type="ORF">QOZ94_002442</name>
</gene>
<evidence type="ECO:0000256" key="11">
    <source>
        <dbReference type="ARBA" id="ARBA00048684"/>
    </source>
</evidence>
<dbReference type="EMBL" id="JAUSVY010000005">
    <property type="protein sequence ID" value="MDQ0505642.1"/>
    <property type="molecule type" value="Genomic_DNA"/>
</dbReference>
<evidence type="ECO:0000256" key="6">
    <source>
        <dbReference type="ARBA" id="ARBA00020597"/>
    </source>
</evidence>
<evidence type="ECO:0000256" key="2">
    <source>
        <dbReference type="ARBA" id="ARBA00004496"/>
    </source>
</evidence>
<comment type="similarity">
    <text evidence="4 12">Belongs to the MCH family.</text>
</comment>
<evidence type="ECO:0000256" key="1">
    <source>
        <dbReference type="ARBA" id="ARBA00004058"/>
    </source>
</evidence>
<organism evidence="14 15">
    <name type="scientific">Xanthobacter agilis</name>
    <dbReference type="NCBI Taxonomy" id="47492"/>
    <lineage>
        <taxon>Bacteria</taxon>
        <taxon>Pseudomonadati</taxon>
        <taxon>Pseudomonadota</taxon>
        <taxon>Alphaproteobacteria</taxon>
        <taxon>Hyphomicrobiales</taxon>
        <taxon>Xanthobacteraceae</taxon>
        <taxon>Xanthobacter</taxon>
    </lineage>
</organism>
<comment type="catalytic activity">
    <reaction evidence="11 12">
        <text>5,10-methenyl-5,6,7,8-tetrahydromethanopterin + H2O = N(5)-formyl-5,6,7,8-tetrahydromethanopterin + H(+)</text>
        <dbReference type="Rhea" id="RHEA:19053"/>
        <dbReference type="ChEBI" id="CHEBI:15377"/>
        <dbReference type="ChEBI" id="CHEBI:15378"/>
        <dbReference type="ChEBI" id="CHEBI:58018"/>
        <dbReference type="ChEBI" id="CHEBI:58337"/>
        <dbReference type="EC" id="3.5.4.27"/>
    </reaction>
</comment>
<sequence>MGTLMTTEASAPTSAPTSAPLAAGPRRPSLSAGVRPLVDALVGQADALRVAVSTGPLGCRIVDAGVAVPGGLEAGRRVAEICLGGLGTVTLVPSTRFSPWGTLVSVSTTDPVLACLGSQYAGWSLAAGDFFALGSGPGRAVAAVEELYGELGFREESADTTLVLETSVVPPEAVVAEIATRSNVAPERITLILTPTSSLAGTVQIVARVLEVALHKAHAVHFPLEHIIDGIGSAPVAPPSPDFLTAMGRTNDAVLYGGDVQLYVRGTAEAAQDLAKRLPSSASRDYGRPFAEVFGGYGCDFYKVDPLLFSPARVTVTAVEHGVSFTAGGFDPVLIARSFGA</sequence>
<evidence type="ECO:0000256" key="3">
    <source>
        <dbReference type="ARBA" id="ARBA00005087"/>
    </source>
</evidence>
<dbReference type="NCBIfam" id="TIGR03120">
    <property type="entry name" value="one_C_mch"/>
    <property type="match status" value="1"/>
</dbReference>
<dbReference type="RefSeq" id="WP_394017349.1">
    <property type="nucleotide sequence ID" value="NZ_JBAFWJ010000004.1"/>
</dbReference>
<dbReference type="HAMAP" id="MF_00486">
    <property type="entry name" value="McH"/>
    <property type="match status" value="1"/>
</dbReference>
<comment type="subcellular location">
    <subcellularLocation>
        <location evidence="2 12">Cytoplasm</location>
    </subcellularLocation>
</comment>
<dbReference type="Gene3D" id="3.10.340.11">
    <property type="entry name" value="Methenyltetrahydromethanopterin Cyclohydrolase, Chain A, domain 1"/>
    <property type="match status" value="1"/>
</dbReference>
<reference evidence="14 15" key="1">
    <citation type="submission" date="2023-07" db="EMBL/GenBank/DDBJ databases">
        <title>Genomic Encyclopedia of Type Strains, Phase IV (KMG-IV): sequencing the most valuable type-strain genomes for metagenomic binning, comparative biology and taxonomic classification.</title>
        <authorList>
            <person name="Goeker M."/>
        </authorList>
    </citation>
    <scope>NUCLEOTIDE SEQUENCE [LARGE SCALE GENOMIC DNA]</scope>
    <source>
        <strain evidence="14 15">DSM 3770</strain>
    </source>
</reference>
<dbReference type="EC" id="3.5.4.27" evidence="5 12"/>
<dbReference type="Gene3D" id="3.30.1030.10">
    <property type="entry name" value="Methenyltetrahydromethanopterin Cyclohydrolase, Chain A, domain 2"/>
    <property type="match status" value="1"/>
</dbReference>
<dbReference type="InterPro" id="IPR003209">
    <property type="entry name" value="METHMP_CycHdrlase"/>
</dbReference>
<keyword evidence="7 12" id="KW-0963">Cytoplasm</keyword>
<keyword evidence="15" id="KW-1185">Reference proteome</keyword>